<gene>
    <name evidence="3" type="ordered locus">Strop_4540</name>
</gene>
<protein>
    <submittedName>
        <fullName evidence="3">Uncharacterized protein</fullName>
    </submittedName>
</protein>
<proteinExistence type="predicted"/>
<dbReference type="KEGG" id="stp:Strop_4540"/>
<evidence type="ECO:0000313" key="3">
    <source>
        <dbReference type="EMBL" id="ABP56968.1"/>
    </source>
</evidence>
<dbReference type="HOGENOM" id="CLU_087581_1_0_11"/>
<dbReference type="eggNOG" id="ENOG5030HTG">
    <property type="taxonomic scope" value="Bacteria"/>
</dbReference>
<feature type="compositionally biased region" description="Polar residues" evidence="1">
    <location>
        <begin position="57"/>
        <end position="80"/>
    </location>
</feature>
<keyword evidence="4" id="KW-1185">Reference proteome</keyword>
<dbReference type="STRING" id="369723.Strop_4540"/>
<organism evidence="3 4">
    <name type="scientific">Salinispora tropica (strain ATCC BAA-916 / DSM 44818 / JCM 13857 / NBRC 105044 / CNB-440)</name>
    <dbReference type="NCBI Taxonomy" id="369723"/>
    <lineage>
        <taxon>Bacteria</taxon>
        <taxon>Bacillati</taxon>
        <taxon>Actinomycetota</taxon>
        <taxon>Actinomycetes</taxon>
        <taxon>Micromonosporales</taxon>
        <taxon>Micromonosporaceae</taxon>
        <taxon>Salinispora</taxon>
    </lineage>
</organism>
<dbReference type="RefSeq" id="WP_012015732.1">
    <property type="nucleotide sequence ID" value="NC_009380.1"/>
</dbReference>
<keyword evidence="2" id="KW-1133">Transmembrane helix</keyword>
<dbReference type="EMBL" id="CP000667">
    <property type="protein sequence ID" value="ABP56968.1"/>
    <property type="molecule type" value="Genomic_DNA"/>
</dbReference>
<keyword evidence="2" id="KW-0472">Membrane</keyword>
<evidence type="ECO:0000313" key="4">
    <source>
        <dbReference type="Proteomes" id="UP000000235"/>
    </source>
</evidence>
<dbReference type="PATRIC" id="fig|369723.5.peg.4694"/>
<dbReference type="AlphaFoldDB" id="A4XDF2"/>
<sequence>MPDYEPPAGYGDGPFPPRRRRPLVAVLGIVALLLLGAGAGVLWFRTGDDEVPAASGSGPNPSITTSASSAEPDTSASPTPNVAAPDSSANPRFVEVGECVRNDGPVDGKPELLITECGPQTYEVLLRVDGPTTGEEDAATKCASVGGYTNWFFFDSDLDTLDFVLCLKQR</sequence>
<feature type="transmembrane region" description="Helical" evidence="2">
    <location>
        <begin position="23"/>
        <end position="44"/>
    </location>
</feature>
<dbReference type="Proteomes" id="UP000000235">
    <property type="component" value="Chromosome"/>
</dbReference>
<accession>A4XDF2</accession>
<evidence type="ECO:0000256" key="2">
    <source>
        <dbReference type="SAM" id="Phobius"/>
    </source>
</evidence>
<feature type="region of interest" description="Disordered" evidence="1">
    <location>
        <begin position="51"/>
        <end position="89"/>
    </location>
</feature>
<keyword evidence="2" id="KW-0812">Transmembrane</keyword>
<evidence type="ECO:0000256" key="1">
    <source>
        <dbReference type="SAM" id="MobiDB-lite"/>
    </source>
</evidence>
<name>A4XDF2_SALTO</name>
<reference evidence="4" key="1">
    <citation type="journal article" date="2007" name="Proc. Natl. Acad. Sci. U.S.A.">
        <title>Genome sequencing reveals complex secondary metabolome in the marine actinomycete Salinispora tropica.</title>
        <authorList>
            <person name="Udwary D.W."/>
            <person name="Zeigler L."/>
            <person name="Asolkar R.N."/>
            <person name="Singan V."/>
            <person name="Lapidus A."/>
            <person name="Fenical W."/>
            <person name="Jensen P.R."/>
            <person name="Moore B.S."/>
        </authorList>
    </citation>
    <scope>NUCLEOTIDE SEQUENCE [LARGE SCALE GENOMIC DNA]</scope>
    <source>
        <strain evidence="4">ATCC BAA-916 / DSM 44818 / CNB-440</strain>
    </source>
</reference>